<evidence type="ECO:0000313" key="3">
    <source>
        <dbReference type="Proteomes" id="UP000032749"/>
    </source>
</evidence>
<keyword evidence="1" id="KW-0812">Transmembrane</keyword>
<dbReference type="KEGG" id="oai:OLEAN_C07870"/>
<feature type="transmembrane region" description="Helical" evidence="1">
    <location>
        <begin position="27"/>
        <end position="47"/>
    </location>
</feature>
<dbReference type="HOGENOM" id="CLU_2397812_0_0_6"/>
<name>R4YP73_OLEAN</name>
<keyword evidence="1" id="KW-1133">Transmembrane helix</keyword>
<evidence type="ECO:0000256" key="1">
    <source>
        <dbReference type="SAM" id="Phobius"/>
    </source>
</evidence>
<keyword evidence="1" id="KW-0472">Membrane</keyword>
<proteinExistence type="predicted"/>
<evidence type="ECO:0000313" key="2">
    <source>
        <dbReference type="EMBL" id="CCK74963.1"/>
    </source>
</evidence>
<organism evidence="2 3">
    <name type="scientific">Oleispira antarctica RB-8</name>
    <dbReference type="NCBI Taxonomy" id="698738"/>
    <lineage>
        <taxon>Bacteria</taxon>
        <taxon>Pseudomonadati</taxon>
        <taxon>Pseudomonadota</taxon>
        <taxon>Gammaproteobacteria</taxon>
        <taxon>Oceanospirillales</taxon>
        <taxon>Oceanospirillaceae</taxon>
        <taxon>Oleispira</taxon>
    </lineage>
</organism>
<gene>
    <name evidence="2" type="ORF">OLEAN_C07870</name>
</gene>
<accession>R4YP73</accession>
<dbReference type="Proteomes" id="UP000032749">
    <property type="component" value="Chromosome"/>
</dbReference>
<dbReference type="OrthoDB" id="6401532at2"/>
<sequence length="91" mass="10211">MDDFLAVVAIFISCISGYLVFDLFYTGFSWSVLLGAAFGFILVHIIWPKKHDSDSAWYDALEFIFDFPYRFATACIRGVVKGGADVVDIDL</sequence>
<dbReference type="EMBL" id="FO203512">
    <property type="protein sequence ID" value="CCK74963.1"/>
    <property type="molecule type" value="Genomic_DNA"/>
</dbReference>
<protein>
    <submittedName>
        <fullName evidence="2">Uncharacterized protein</fullName>
    </submittedName>
</protein>
<dbReference type="STRING" id="698738.OLEAN_C07870"/>
<dbReference type="AlphaFoldDB" id="R4YP73"/>
<reference evidence="2 3" key="1">
    <citation type="journal article" date="2013" name="Nat. Commun.">
        <title>Genome sequence and functional genomic analysis of the oil-degrading bacterium Oleispira antarctica.</title>
        <authorList>
            <person name="Kube M."/>
            <person name="Chernikova T.N."/>
            <person name="Al-Ramahi Y."/>
            <person name="Beloqui A."/>
            <person name="Lopez-Cortez N."/>
            <person name="Guazzaroni M.E."/>
            <person name="Heipieper H.J."/>
            <person name="Klages S."/>
            <person name="Kotsyurbenko O.R."/>
            <person name="Langer I."/>
            <person name="Nechitaylo T.Y."/>
            <person name="Lunsdorf H."/>
            <person name="Fernandez M."/>
            <person name="Juarez S."/>
            <person name="Ciordia S."/>
            <person name="Singer A."/>
            <person name="Kagan O."/>
            <person name="Egorova O."/>
            <person name="Petit P.A."/>
            <person name="Stogios P."/>
            <person name="Kim Y."/>
            <person name="Tchigvintsev A."/>
            <person name="Flick R."/>
            <person name="Denaro R."/>
            <person name="Genovese M."/>
            <person name="Albar J.P."/>
            <person name="Reva O.N."/>
            <person name="Martinez-Gomariz M."/>
            <person name="Tran H."/>
            <person name="Ferrer M."/>
            <person name="Savchenko A."/>
            <person name="Yakunin A.F."/>
            <person name="Yakimov M.M."/>
            <person name="Golyshina O.V."/>
            <person name="Reinhardt R."/>
            <person name="Golyshin P.N."/>
        </authorList>
    </citation>
    <scope>NUCLEOTIDE SEQUENCE [LARGE SCALE GENOMIC DNA]</scope>
</reference>
<keyword evidence="3" id="KW-1185">Reference proteome</keyword>